<evidence type="ECO:0000313" key="3">
    <source>
        <dbReference type="Proteomes" id="UP000490800"/>
    </source>
</evidence>
<dbReference type="OrthoDB" id="1891855at2"/>
<gene>
    <name evidence="2" type="ORF">EDM21_14960</name>
</gene>
<dbReference type="Proteomes" id="UP000490800">
    <property type="component" value="Unassembled WGS sequence"/>
</dbReference>
<organism evidence="2 3">
    <name type="scientific">Paenibacillus lutrae</name>
    <dbReference type="NCBI Taxonomy" id="2078573"/>
    <lineage>
        <taxon>Bacteria</taxon>
        <taxon>Bacillati</taxon>
        <taxon>Bacillota</taxon>
        <taxon>Bacilli</taxon>
        <taxon>Bacillales</taxon>
        <taxon>Paenibacillaceae</taxon>
        <taxon>Paenibacillus</taxon>
    </lineage>
</organism>
<dbReference type="InterPro" id="IPR057596">
    <property type="entry name" value="RDRP_core"/>
</dbReference>
<protein>
    <recommendedName>
        <fullName evidence="1">RDRP core domain-containing protein</fullName>
    </recommendedName>
</protein>
<name>A0A7X3FJB2_9BACL</name>
<accession>A0A7X3FJB2</accession>
<evidence type="ECO:0000313" key="2">
    <source>
        <dbReference type="EMBL" id="MVP00809.1"/>
    </source>
</evidence>
<keyword evidence="3" id="KW-1185">Reference proteome</keyword>
<reference evidence="2 3" key="1">
    <citation type="journal article" date="2019" name="Microorganisms">
        <title>Paenibacillus lutrae sp. nov., A Chitinolytic Species Isolated from A River Otter in Castril Natural Park, Granada, Spain.</title>
        <authorList>
            <person name="Rodriguez M."/>
            <person name="Reina J.C."/>
            <person name="Bejar V."/>
            <person name="Llamas I."/>
        </authorList>
    </citation>
    <scope>NUCLEOTIDE SEQUENCE [LARGE SCALE GENOMIC DNA]</scope>
    <source>
        <strain evidence="2 3">N10</strain>
    </source>
</reference>
<evidence type="ECO:0000259" key="1">
    <source>
        <dbReference type="Pfam" id="PF05183"/>
    </source>
</evidence>
<dbReference type="AlphaFoldDB" id="A0A7X3FJB2"/>
<dbReference type="RefSeq" id="WP_157336644.1">
    <property type="nucleotide sequence ID" value="NZ_RHLK01000008.1"/>
</dbReference>
<dbReference type="GO" id="GO:0003968">
    <property type="term" value="F:RNA-directed RNA polymerase activity"/>
    <property type="evidence" value="ECO:0007669"/>
    <property type="project" value="InterPro"/>
</dbReference>
<proteinExistence type="predicted"/>
<sequence length="853" mass="99537">MNTMYEIIKLSIQEIIRSDFKVELSSEDEQAYVVKQQDTPLFRQICLVRGNDTERIGELIYVEAKHNKNRIAQLQQILREGFYYNAKKYVRFGKSSSQSKDGVTVFIHENLYPHIMMRSQLGLKVESCIIPKYESYRCLILSSCQFVETPKLPYIVMVDEFQKILPQQYVRYASKKNIEYVDKDTQEIKTALNQKFIEEGLQDIHISPFDGFGVHTKEMSQQFSKSLNLPYTPIGYQIRLPFLKGMTVEAPIKQFYADSGITEIKDIFGVWHQVSDIDCIWNVSMWKAYGLFKSEFGTSAWTEYLQRVEAYNYKIGISKVSHHTRSMNKYSKMNFQYLQCLDLMNVNYVQQFKDKKADYDILDEKNHGKIIQLAKYTTDLFEKIIKGDKFYTLKFLGIYDTEEQSLSSKYVEAILLHDDMLKDPPFRNMLKRKLNKAITQLKYGKIYTEGFYHIIVGDIIGYLEYSGGLEVKGCLEAGEFYTQTLPVGDCLSFRSPLVDPSEVNKIKIADNFLTNKYLKYFDNQDMCMINMYDLTMPQQGGADEDGDSFFLSPDKTLIESKINKPIVVDIEDKLSVTPVEYDLENIIQYECNSRDNRIGEITNIATAILNQYTENEEIQKINDDNVSLLRLYQGKEIDFIKTGYRWVISKNLRNYLKKIPYFLLYNYPKKLDVYLKIREANKHTAAEDKIPSNAFKSPSALNELCDYVCQWENTRLKWDRSAVNNGHLLINPEMDCSDRGIIKQIKRILLAFRSDLQTTIQEEKDFDVLLTKYRDEVNKLPLTEEYLANYFILVSYRSIQEDKVLCWSLFGDTILANLRKNGGNKKQSKITQVEEKTADSFEFLGNYYSFTEI</sequence>
<dbReference type="Pfam" id="PF05183">
    <property type="entry name" value="RdRP"/>
    <property type="match status" value="1"/>
</dbReference>
<comment type="caution">
    <text evidence="2">The sequence shown here is derived from an EMBL/GenBank/DDBJ whole genome shotgun (WGS) entry which is preliminary data.</text>
</comment>
<feature type="domain" description="RDRP core" evidence="1">
    <location>
        <begin position="67"/>
        <end position="706"/>
    </location>
</feature>
<dbReference type="EMBL" id="RHLK01000008">
    <property type="protein sequence ID" value="MVP00809.1"/>
    <property type="molecule type" value="Genomic_DNA"/>
</dbReference>